<dbReference type="Gene3D" id="2.60.120.330">
    <property type="entry name" value="B-lactam Antibiotic, Isopenicillin N Synthase, Chain"/>
    <property type="match status" value="1"/>
</dbReference>
<feature type="transmembrane region" description="Helical" evidence="4">
    <location>
        <begin position="309"/>
        <end position="330"/>
    </location>
</feature>
<dbReference type="EMBL" id="AJXU01000072">
    <property type="protein sequence ID" value="EIL87685.1"/>
    <property type="molecule type" value="Genomic_DNA"/>
</dbReference>
<name>I4VKE4_9GAMM</name>
<protein>
    <submittedName>
        <fullName evidence="6">Aspartyl/asparaginyl beta-hydroxylase-like dioxygenase</fullName>
    </submittedName>
</protein>
<evidence type="ECO:0000256" key="4">
    <source>
        <dbReference type="SAM" id="Phobius"/>
    </source>
</evidence>
<dbReference type="SUPFAM" id="SSF51197">
    <property type="entry name" value="Clavaminate synthase-like"/>
    <property type="match status" value="1"/>
</dbReference>
<keyword evidence="3" id="KW-0560">Oxidoreductase</keyword>
<comment type="similarity">
    <text evidence="1">Belongs to the aspartyl/asparaginyl beta-hydroxylase family.</text>
</comment>
<reference evidence="6 7" key="1">
    <citation type="journal article" date="2012" name="J. Bacteriol.">
        <title>Genome sequences for six rhodanobacter strains, isolated from soils and the terrestrial subsurface, with variable denitrification capabilities.</title>
        <authorList>
            <person name="Kostka J.E."/>
            <person name="Green S.J."/>
            <person name="Rishishwar L."/>
            <person name="Prakash O."/>
            <person name="Katz L.S."/>
            <person name="Marino-Ramirez L."/>
            <person name="Jordan I.K."/>
            <person name="Munk C."/>
            <person name="Ivanova N."/>
            <person name="Mikhailova N."/>
            <person name="Watson D.B."/>
            <person name="Brown S.D."/>
            <person name="Palumbo A.V."/>
            <person name="Brooks S.C."/>
        </authorList>
    </citation>
    <scope>NUCLEOTIDE SEQUENCE [LARGE SCALE GENOMIC DNA]</scope>
    <source>
        <strain evidence="7">Jip2T</strain>
    </source>
</reference>
<dbReference type="PANTHER" id="PTHR46332">
    <property type="entry name" value="ASPARTATE BETA-HYDROXYLASE DOMAIN-CONTAINING PROTEIN 2"/>
    <property type="match status" value="1"/>
</dbReference>
<dbReference type="Pfam" id="PF05118">
    <property type="entry name" value="Asp_Arg_Hydrox"/>
    <property type="match status" value="1"/>
</dbReference>
<evidence type="ECO:0000259" key="5">
    <source>
        <dbReference type="Pfam" id="PF05118"/>
    </source>
</evidence>
<dbReference type="AlphaFoldDB" id="I4VKE4"/>
<keyword evidence="4" id="KW-1133">Transmembrane helix</keyword>
<evidence type="ECO:0000313" key="6">
    <source>
        <dbReference type="EMBL" id="EIL87685.1"/>
    </source>
</evidence>
<dbReference type="Proteomes" id="UP000004210">
    <property type="component" value="Unassembled WGS sequence"/>
</dbReference>
<gene>
    <name evidence="6" type="ORF">UU9_15195</name>
</gene>
<evidence type="ECO:0000256" key="2">
    <source>
        <dbReference type="ARBA" id="ARBA00022964"/>
    </source>
</evidence>
<accession>I4VKE4</accession>
<comment type="caution">
    <text evidence="6">The sequence shown here is derived from an EMBL/GenBank/DDBJ whole genome shotgun (WGS) entry which is preliminary data.</text>
</comment>
<dbReference type="PANTHER" id="PTHR46332:SF5">
    <property type="entry name" value="ASPARTATE BETA-HYDROXYLASE DOMAIN CONTAINING 2"/>
    <property type="match status" value="1"/>
</dbReference>
<keyword evidence="7" id="KW-1185">Reference proteome</keyword>
<dbReference type="InterPro" id="IPR007803">
    <property type="entry name" value="Asp/Arg/Pro-Hydrxlase"/>
</dbReference>
<keyword evidence="4" id="KW-0472">Membrane</keyword>
<feature type="transmembrane region" description="Helical" evidence="4">
    <location>
        <begin position="21"/>
        <end position="39"/>
    </location>
</feature>
<dbReference type="PATRIC" id="fig|1163408.3.peg.3086"/>
<dbReference type="InterPro" id="IPR027443">
    <property type="entry name" value="IPNS-like_sf"/>
</dbReference>
<keyword evidence="4" id="KW-0812">Transmembrane</keyword>
<dbReference type="eggNOG" id="COG3555">
    <property type="taxonomic scope" value="Bacteria"/>
</dbReference>
<evidence type="ECO:0000256" key="3">
    <source>
        <dbReference type="ARBA" id="ARBA00023002"/>
    </source>
</evidence>
<sequence length="331" mass="37580">MAGSEIPATAARVAMILTPRLILLAIFVFFALCVLLVHLRGRVRLRFDRQLVDHSAIFAPYNLLMYAFSAVPAKPILDRRGFPELDLLQANWQTIRDEALHLTDAGHIRGTTANNDASFNSFIKQGWKRFYLKWYGEPLASAQALCPKTVELLNAIPGIKAAMFATLAPNSKLNPHRDPFAGSLRYHLGLITPNSRDCRIFVDGEEHAWGDGKDVVFDETFVHWVENKTDQTRVILFADVERPLRTRWMSSINHRVGAFMGKITASPNSDAGTDKTGFVNRLYALSQRKGASHRWKAEFKRRHRKVYKAAKYVGILILMWLIFLAPWPFFG</sequence>
<dbReference type="InterPro" id="IPR051821">
    <property type="entry name" value="Asp/Asn_beta-hydroxylase"/>
</dbReference>
<evidence type="ECO:0000313" key="7">
    <source>
        <dbReference type="Proteomes" id="UP000004210"/>
    </source>
</evidence>
<feature type="domain" description="Aspartyl/asparaginy/proline hydroxylase" evidence="5">
    <location>
        <begin position="89"/>
        <end position="243"/>
    </location>
</feature>
<organism evidence="6 7">
    <name type="scientific">Rhodanobacter fulvus Jip2</name>
    <dbReference type="NCBI Taxonomy" id="1163408"/>
    <lineage>
        <taxon>Bacteria</taxon>
        <taxon>Pseudomonadati</taxon>
        <taxon>Pseudomonadota</taxon>
        <taxon>Gammaproteobacteria</taxon>
        <taxon>Lysobacterales</taxon>
        <taxon>Rhodanobacteraceae</taxon>
        <taxon>Rhodanobacter</taxon>
    </lineage>
</organism>
<keyword evidence="2 6" id="KW-0223">Dioxygenase</keyword>
<dbReference type="GO" id="GO:0051213">
    <property type="term" value="F:dioxygenase activity"/>
    <property type="evidence" value="ECO:0007669"/>
    <property type="project" value="UniProtKB-KW"/>
</dbReference>
<dbReference type="STRING" id="1163408.UU9_15195"/>
<proteinExistence type="inferred from homology"/>
<evidence type="ECO:0000256" key="1">
    <source>
        <dbReference type="ARBA" id="ARBA00007730"/>
    </source>
</evidence>